<evidence type="ECO:0000259" key="17">
    <source>
        <dbReference type="PROSITE" id="PS51747"/>
    </source>
</evidence>
<evidence type="ECO:0000256" key="5">
    <source>
        <dbReference type="ARBA" id="ARBA00007417"/>
    </source>
</evidence>
<evidence type="ECO:0000256" key="7">
    <source>
        <dbReference type="ARBA" id="ARBA00022723"/>
    </source>
</evidence>
<dbReference type="GO" id="GO:0008703">
    <property type="term" value="F:5-amino-6-(5-phosphoribosylamino)uracil reductase activity"/>
    <property type="evidence" value="ECO:0007669"/>
    <property type="project" value="UniProtKB-EC"/>
</dbReference>
<comment type="catalytic activity">
    <reaction evidence="13">
        <text>2,5-diamino-6-hydroxy-4-(5-phosphoribosylamino)-pyrimidine + H2O + H(+) = 5-amino-6-(5-phospho-D-ribosylamino)uracil + NH4(+)</text>
        <dbReference type="Rhea" id="RHEA:21868"/>
        <dbReference type="ChEBI" id="CHEBI:15377"/>
        <dbReference type="ChEBI" id="CHEBI:15378"/>
        <dbReference type="ChEBI" id="CHEBI:28938"/>
        <dbReference type="ChEBI" id="CHEBI:58453"/>
        <dbReference type="ChEBI" id="CHEBI:58614"/>
        <dbReference type="EC" id="3.5.4.26"/>
    </reaction>
</comment>
<protein>
    <recommendedName>
        <fullName evidence="13">Riboflavin biosynthesis protein RibD</fullName>
    </recommendedName>
    <domain>
        <recommendedName>
            <fullName evidence="13">Diaminohydroxyphosphoribosylaminopyrimidine deaminase</fullName>
            <shortName evidence="13">DRAP deaminase</shortName>
            <ecNumber evidence="13">3.5.4.26</ecNumber>
        </recommendedName>
        <alternativeName>
            <fullName evidence="13">Riboflavin-specific deaminase</fullName>
        </alternativeName>
    </domain>
    <domain>
        <recommendedName>
            <fullName evidence="13">5-amino-6-(5-phosphoribosylamino)uracil reductase</fullName>
            <ecNumber evidence="13">1.1.1.193</ecNumber>
        </recommendedName>
        <alternativeName>
            <fullName evidence="13">HTP reductase</fullName>
        </alternativeName>
    </domain>
</protein>
<dbReference type="PROSITE" id="PS00903">
    <property type="entry name" value="CYT_DCMP_DEAMINASES_1"/>
    <property type="match status" value="1"/>
</dbReference>
<dbReference type="FunFam" id="3.40.140.10:FF:000025">
    <property type="entry name" value="Riboflavin biosynthesis protein RibD"/>
    <property type="match status" value="1"/>
</dbReference>
<dbReference type="SUPFAM" id="SSF53927">
    <property type="entry name" value="Cytidine deaminase-like"/>
    <property type="match status" value="1"/>
</dbReference>
<dbReference type="SUPFAM" id="SSF53597">
    <property type="entry name" value="Dihydrofolate reductase-like"/>
    <property type="match status" value="1"/>
</dbReference>
<evidence type="ECO:0000256" key="9">
    <source>
        <dbReference type="ARBA" id="ARBA00022833"/>
    </source>
</evidence>
<proteinExistence type="inferred from homology"/>
<dbReference type="Proteomes" id="UP000294850">
    <property type="component" value="Unassembled WGS sequence"/>
</dbReference>
<feature type="binding site" evidence="15">
    <location>
        <position position="202"/>
    </location>
    <ligand>
        <name>NADP(+)</name>
        <dbReference type="ChEBI" id="CHEBI:58349"/>
    </ligand>
</feature>
<feature type="binding site" evidence="16">
    <location>
        <position position="81"/>
    </location>
    <ligand>
        <name>Zn(2+)</name>
        <dbReference type="ChEBI" id="CHEBI:29105"/>
        <note>catalytic</note>
    </ligand>
</feature>
<feature type="binding site" evidence="15">
    <location>
        <position position="190"/>
    </location>
    <ligand>
        <name>substrate</name>
    </ligand>
</feature>
<evidence type="ECO:0000256" key="14">
    <source>
        <dbReference type="PIRSR" id="PIRSR006769-1"/>
    </source>
</evidence>
<comment type="similarity">
    <text evidence="5 13">In the C-terminal section; belongs to the HTP reductase family.</text>
</comment>
<feature type="binding site" evidence="16">
    <location>
        <position position="90"/>
    </location>
    <ligand>
        <name>Zn(2+)</name>
        <dbReference type="ChEBI" id="CHEBI:29105"/>
        <note>catalytic</note>
    </ligand>
</feature>
<dbReference type="RefSeq" id="WP_131960996.1">
    <property type="nucleotide sequence ID" value="NZ_SMFL01000011.1"/>
</dbReference>
<evidence type="ECO:0000256" key="8">
    <source>
        <dbReference type="ARBA" id="ARBA00022801"/>
    </source>
</evidence>
<dbReference type="InterPro" id="IPR050765">
    <property type="entry name" value="Riboflavin_Biosynth_HTPR"/>
</dbReference>
<evidence type="ECO:0000256" key="3">
    <source>
        <dbReference type="ARBA" id="ARBA00004910"/>
    </source>
</evidence>
<evidence type="ECO:0000313" key="19">
    <source>
        <dbReference type="Proteomes" id="UP000294850"/>
    </source>
</evidence>
<dbReference type="GO" id="GO:0008835">
    <property type="term" value="F:diaminohydroxyphosphoribosylaminopyrimidine deaminase activity"/>
    <property type="evidence" value="ECO:0007669"/>
    <property type="project" value="UniProtKB-EC"/>
</dbReference>
<dbReference type="InterPro" id="IPR016193">
    <property type="entry name" value="Cytidine_deaminase-like"/>
</dbReference>
<name>A0A4R5DLY1_9BACT</name>
<feature type="binding site" evidence="15">
    <location>
        <position position="210"/>
    </location>
    <ligand>
        <name>substrate</name>
    </ligand>
</feature>
<evidence type="ECO:0000256" key="13">
    <source>
        <dbReference type="PIRNR" id="PIRNR006769"/>
    </source>
</evidence>
<feature type="domain" description="CMP/dCMP-type deaminase" evidence="17">
    <location>
        <begin position="2"/>
        <end position="129"/>
    </location>
</feature>
<dbReference type="InterPro" id="IPR024072">
    <property type="entry name" value="DHFR-like_dom_sf"/>
</dbReference>
<dbReference type="EC" id="1.1.1.193" evidence="13"/>
<evidence type="ECO:0000256" key="6">
    <source>
        <dbReference type="ARBA" id="ARBA00022619"/>
    </source>
</evidence>
<dbReference type="Gene3D" id="3.40.430.10">
    <property type="entry name" value="Dihydrofolate Reductase, subunit A"/>
    <property type="match status" value="1"/>
</dbReference>
<organism evidence="18 19">
    <name type="scientific">Dyadobacter psychrotolerans</name>
    <dbReference type="NCBI Taxonomy" id="2541721"/>
    <lineage>
        <taxon>Bacteria</taxon>
        <taxon>Pseudomonadati</taxon>
        <taxon>Bacteroidota</taxon>
        <taxon>Cytophagia</taxon>
        <taxon>Cytophagales</taxon>
        <taxon>Spirosomataceae</taxon>
        <taxon>Dyadobacter</taxon>
    </lineage>
</organism>
<dbReference type="AlphaFoldDB" id="A0A4R5DLY1"/>
<feature type="active site" description="Proton donor" evidence="14">
    <location>
        <position position="53"/>
    </location>
</feature>
<dbReference type="OrthoDB" id="9800865at2"/>
<dbReference type="Gene3D" id="3.40.140.10">
    <property type="entry name" value="Cytidine Deaminase, domain 2"/>
    <property type="match status" value="1"/>
</dbReference>
<comment type="cofactor">
    <cofactor evidence="13 16">
        <name>Zn(2+)</name>
        <dbReference type="ChEBI" id="CHEBI:29105"/>
    </cofactor>
    <text evidence="13 16">Binds 1 zinc ion.</text>
</comment>
<gene>
    <name evidence="18" type="primary">ribD</name>
    <name evidence="18" type="ORF">E0F88_24875</name>
</gene>
<feature type="binding site" evidence="15">
    <location>
        <position position="160"/>
    </location>
    <ligand>
        <name>NADP(+)</name>
        <dbReference type="ChEBI" id="CHEBI:58349"/>
    </ligand>
</feature>
<feature type="binding site" evidence="16">
    <location>
        <position position="51"/>
    </location>
    <ligand>
        <name>Zn(2+)</name>
        <dbReference type="ChEBI" id="CHEBI:29105"/>
        <note>catalytic</note>
    </ligand>
</feature>
<evidence type="ECO:0000313" key="18">
    <source>
        <dbReference type="EMBL" id="TDE11663.1"/>
    </source>
</evidence>
<sequence>MNSDIQWMQRALKLAEYGRGSVSPNPMVGCVIVHQDKIIGEGWHRYYGGPHAEVRAVEDAEKRGNGALLPESTVYVTLEPCSHTGKTPPCADLLIRKNVKRVVVCNGDPNPLVSGNGIRKMQDAGIKVDLDVLSSQGYELNKRFFTGFKQNRPYIILKWAETSDGFLGHENGSPVAISSEFSNMRVHKWRSEEDAILVGFNTALVDNPKLNVRKWVGKDPVRVILDRNLILPETLHVFDNRQPTVIVNYKQQSDLPAEPERYADTSSVAYTQVNPAADEIQQLLYKLNQRKIQSVFVEGGPAVLTSFIKTGLWDEIRRCQSTKILGEGIKAPAPGGILTGSEKIQDDLWTYYKNI</sequence>
<dbReference type="EMBL" id="SMFL01000011">
    <property type="protein sequence ID" value="TDE11663.1"/>
    <property type="molecule type" value="Genomic_DNA"/>
</dbReference>
<dbReference type="PROSITE" id="PS51747">
    <property type="entry name" value="CYT_DCMP_DEAMINASES_2"/>
    <property type="match status" value="1"/>
</dbReference>
<accession>A0A4R5DLY1</accession>
<keyword evidence="9 13" id="KW-0862">Zinc</keyword>
<dbReference type="GO" id="GO:0009231">
    <property type="term" value="P:riboflavin biosynthetic process"/>
    <property type="evidence" value="ECO:0007669"/>
    <property type="project" value="UniProtKB-UniPathway"/>
</dbReference>
<keyword evidence="19" id="KW-1185">Reference proteome</keyword>
<comment type="function">
    <text evidence="1 13">Converts 2,5-diamino-6-(ribosylamino)-4(3h)-pyrimidinone 5'-phosphate into 5-amino-6-(ribosylamino)-2,4(1h,3h)-pyrimidinedione 5'-phosphate.</text>
</comment>
<comment type="caution">
    <text evidence="18">The sequence shown here is derived from an EMBL/GenBank/DDBJ whole genome shotgun (WGS) entry which is preliminary data.</text>
</comment>
<dbReference type="PANTHER" id="PTHR38011">
    <property type="entry name" value="DIHYDROFOLATE REDUCTASE FAMILY PROTEIN (AFU_ORTHOLOGUE AFUA_8G06820)"/>
    <property type="match status" value="1"/>
</dbReference>
<evidence type="ECO:0000256" key="1">
    <source>
        <dbReference type="ARBA" id="ARBA00002151"/>
    </source>
</evidence>
<evidence type="ECO:0000256" key="16">
    <source>
        <dbReference type="PIRSR" id="PIRSR006769-3"/>
    </source>
</evidence>
<comment type="pathway">
    <text evidence="2 13">Cofactor biosynthesis; riboflavin biosynthesis; 5-amino-6-(D-ribitylamino)uracil from GTP: step 2/4.</text>
</comment>
<dbReference type="Pfam" id="PF00383">
    <property type="entry name" value="dCMP_cyt_deam_1"/>
    <property type="match status" value="1"/>
</dbReference>
<evidence type="ECO:0000256" key="2">
    <source>
        <dbReference type="ARBA" id="ARBA00004882"/>
    </source>
</evidence>
<dbReference type="NCBIfam" id="TIGR00326">
    <property type="entry name" value="eubact_ribD"/>
    <property type="match status" value="1"/>
</dbReference>
<dbReference type="InterPro" id="IPR004794">
    <property type="entry name" value="Eubact_RibD"/>
</dbReference>
<feature type="binding site" evidence="15">
    <location>
        <position position="213"/>
    </location>
    <ligand>
        <name>substrate</name>
    </ligand>
</feature>
<evidence type="ECO:0000256" key="15">
    <source>
        <dbReference type="PIRSR" id="PIRSR006769-2"/>
    </source>
</evidence>
<evidence type="ECO:0000256" key="11">
    <source>
        <dbReference type="ARBA" id="ARBA00023002"/>
    </source>
</evidence>
<dbReference type="Pfam" id="PF01872">
    <property type="entry name" value="RibD_C"/>
    <property type="match status" value="1"/>
</dbReference>
<keyword evidence="11 13" id="KW-0560">Oxidoreductase</keyword>
<dbReference type="EC" id="3.5.4.26" evidence="13"/>
<comment type="pathway">
    <text evidence="3 13">Cofactor biosynthesis; riboflavin biosynthesis; 5-amino-6-(D-ribitylamino)uracil from GTP: step 3/4.</text>
</comment>
<keyword evidence="10 13" id="KW-0521">NADP</keyword>
<comment type="catalytic activity">
    <reaction evidence="13">
        <text>5-amino-6-(5-phospho-D-ribitylamino)uracil + NADP(+) = 5-amino-6-(5-phospho-D-ribosylamino)uracil + NADPH + H(+)</text>
        <dbReference type="Rhea" id="RHEA:17845"/>
        <dbReference type="ChEBI" id="CHEBI:15378"/>
        <dbReference type="ChEBI" id="CHEBI:57783"/>
        <dbReference type="ChEBI" id="CHEBI:58349"/>
        <dbReference type="ChEBI" id="CHEBI:58421"/>
        <dbReference type="ChEBI" id="CHEBI:58453"/>
        <dbReference type="EC" id="1.1.1.193"/>
    </reaction>
</comment>
<feature type="binding site" evidence="15">
    <location>
        <position position="298"/>
    </location>
    <ligand>
        <name>substrate</name>
    </ligand>
</feature>
<keyword evidence="8 13" id="KW-0378">Hydrolase</keyword>
<dbReference type="InterPro" id="IPR016192">
    <property type="entry name" value="APOBEC/CMP_deaminase_Zn-bd"/>
</dbReference>
<dbReference type="InterPro" id="IPR002734">
    <property type="entry name" value="RibDG_C"/>
</dbReference>
<dbReference type="UniPathway" id="UPA00275">
    <property type="reaction ID" value="UER00401"/>
</dbReference>
<keyword evidence="12" id="KW-0511">Multifunctional enzyme</keyword>
<reference evidence="18 19" key="1">
    <citation type="submission" date="2019-03" db="EMBL/GenBank/DDBJ databases">
        <title>Dyadobacter AR-3-6 sp. nov., isolated from arctic soil.</title>
        <authorList>
            <person name="Chaudhary D.K."/>
        </authorList>
    </citation>
    <scope>NUCLEOTIDE SEQUENCE [LARGE SCALE GENOMIC DNA]</scope>
    <source>
        <strain evidence="18 19">AR-3-6</strain>
    </source>
</reference>
<dbReference type="GO" id="GO:0008270">
    <property type="term" value="F:zinc ion binding"/>
    <property type="evidence" value="ECO:0007669"/>
    <property type="project" value="InterPro"/>
</dbReference>
<evidence type="ECO:0000256" key="10">
    <source>
        <dbReference type="ARBA" id="ARBA00022857"/>
    </source>
</evidence>
<dbReference type="InterPro" id="IPR002125">
    <property type="entry name" value="CMP_dCMP_dom"/>
</dbReference>
<dbReference type="PANTHER" id="PTHR38011:SF7">
    <property type="entry name" value="2,5-DIAMINO-6-RIBOSYLAMINO-4(3H)-PYRIMIDINONE 5'-PHOSPHATE REDUCTASE"/>
    <property type="match status" value="1"/>
</dbReference>
<dbReference type="PIRSF" id="PIRSF006769">
    <property type="entry name" value="RibD"/>
    <property type="match status" value="1"/>
</dbReference>
<feature type="binding site" evidence="15">
    <location>
        <position position="206"/>
    </location>
    <ligand>
        <name>substrate</name>
    </ligand>
</feature>
<evidence type="ECO:0000256" key="12">
    <source>
        <dbReference type="ARBA" id="ARBA00023268"/>
    </source>
</evidence>
<dbReference type="CDD" id="cd01284">
    <property type="entry name" value="Riboflavin_deaminase-reductase"/>
    <property type="match status" value="1"/>
</dbReference>
<keyword evidence="6 13" id="KW-0686">Riboflavin biosynthesis</keyword>
<evidence type="ECO:0000256" key="4">
    <source>
        <dbReference type="ARBA" id="ARBA00005259"/>
    </source>
</evidence>
<keyword evidence="7 13" id="KW-0479">Metal-binding</keyword>
<comment type="similarity">
    <text evidence="4 13">In the N-terminal section; belongs to the cytidine and deoxycytidylate deaminase family.</text>
</comment>
<feature type="binding site" evidence="15">
    <location>
        <begin position="300"/>
        <end position="306"/>
    </location>
    <ligand>
        <name>NADP(+)</name>
        <dbReference type="ChEBI" id="CHEBI:58349"/>
    </ligand>
</feature>